<name>A0A9I9EL22_CUCME</name>
<accession>A0A9I9EL22</accession>
<evidence type="ECO:0000256" key="1">
    <source>
        <dbReference type="ARBA" id="ARBA00022729"/>
    </source>
</evidence>
<dbReference type="Gene3D" id="1.20.140.40">
    <property type="entry name" value="Invertase/pectin methylesterase inhibitor family protein"/>
    <property type="match status" value="1"/>
</dbReference>
<dbReference type="GO" id="GO:0046910">
    <property type="term" value="F:pectinesterase inhibitor activity"/>
    <property type="evidence" value="ECO:0007669"/>
    <property type="project" value="InterPro"/>
</dbReference>
<dbReference type="EnsemblPlants" id="MELO3C035196.2.1">
    <property type="protein sequence ID" value="MELO3C035196.2.1"/>
    <property type="gene ID" value="MELO3C035196.2"/>
</dbReference>
<dbReference type="Gramene" id="MELO3C035196.2.1">
    <property type="protein sequence ID" value="MELO3C035196.2.1"/>
    <property type="gene ID" value="MELO3C035196.2"/>
</dbReference>
<reference evidence="5" key="1">
    <citation type="submission" date="2023-03" db="UniProtKB">
        <authorList>
            <consortium name="EnsemblPlants"/>
        </authorList>
    </citation>
    <scope>IDENTIFICATION</scope>
</reference>
<dbReference type="InterPro" id="IPR006501">
    <property type="entry name" value="Pectinesterase_inhib_dom"/>
</dbReference>
<evidence type="ECO:0000313" key="5">
    <source>
        <dbReference type="EnsemblPlants" id="MELO3C035196.2.1"/>
    </source>
</evidence>
<dbReference type="NCBIfam" id="TIGR01614">
    <property type="entry name" value="PME_inhib"/>
    <property type="match status" value="1"/>
</dbReference>
<dbReference type="PANTHER" id="PTHR36710:SF4">
    <property type="entry name" value="PLANT INVERTASE_PECTIN METHYLESTERASE INHIBITOR SUPERFAMILY PROTEIN"/>
    <property type="match status" value="1"/>
</dbReference>
<protein>
    <recommendedName>
        <fullName evidence="4">Pectinesterase inhibitor domain-containing protein</fullName>
    </recommendedName>
</protein>
<dbReference type="CDD" id="cd15797">
    <property type="entry name" value="PMEI"/>
    <property type="match status" value="1"/>
</dbReference>
<dbReference type="PANTHER" id="PTHR36710">
    <property type="entry name" value="PECTINESTERASE INHIBITOR-LIKE"/>
    <property type="match status" value="1"/>
</dbReference>
<dbReference type="InterPro" id="IPR052421">
    <property type="entry name" value="PCW_Enzyme_Inhibitor"/>
</dbReference>
<keyword evidence="2" id="KW-1015">Disulfide bond</keyword>
<dbReference type="InterPro" id="IPR034086">
    <property type="entry name" value="PMEI_plant"/>
</dbReference>
<keyword evidence="1" id="KW-0732">Signal</keyword>
<dbReference type="AlphaFoldDB" id="A0A9I9EL22"/>
<evidence type="ECO:0000256" key="2">
    <source>
        <dbReference type="ARBA" id="ARBA00023157"/>
    </source>
</evidence>
<proteinExistence type="inferred from homology"/>
<evidence type="ECO:0000259" key="4">
    <source>
        <dbReference type="SMART" id="SM00856"/>
    </source>
</evidence>
<comment type="similarity">
    <text evidence="3">Belongs to the PMEI family.</text>
</comment>
<sequence length="291" mass="32466">MTNSSFDLRIFGSVAILVFVCSFLFSNVVSSRANTITPSNDVASSICPKTRNPSFCVDVLKSAGSTDLKVLATYTLNLTNTNAEKSLNLVKSLAATTTNPQLKNQYLSCYESYEEVVGDIEIAKSNLASGDFNGVNIATSGIMTAVDDCQDSFKQPPKDTSMLLKNGKTLNDQRLVLKLKTDISLATRAMRKSWLTLRMQKQINLAVSDFNCVNMATYGIMTAINDCKDSFKQPSKDLSLLPKNARTLNDSPFNERYYDVKPWTLDLRIMLKNKTQRKQLQQLQNQFDFNP</sequence>
<organism evidence="5">
    <name type="scientific">Cucumis melo</name>
    <name type="common">Muskmelon</name>
    <dbReference type="NCBI Taxonomy" id="3656"/>
    <lineage>
        <taxon>Eukaryota</taxon>
        <taxon>Viridiplantae</taxon>
        <taxon>Streptophyta</taxon>
        <taxon>Embryophyta</taxon>
        <taxon>Tracheophyta</taxon>
        <taxon>Spermatophyta</taxon>
        <taxon>Magnoliopsida</taxon>
        <taxon>eudicotyledons</taxon>
        <taxon>Gunneridae</taxon>
        <taxon>Pentapetalae</taxon>
        <taxon>rosids</taxon>
        <taxon>fabids</taxon>
        <taxon>Cucurbitales</taxon>
        <taxon>Cucurbitaceae</taxon>
        <taxon>Benincaseae</taxon>
        <taxon>Cucumis</taxon>
    </lineage>
</organism>
<dbReference type="FunFam" id="1.20.140.40:FF:000008">
    <property type="entry name" value="Invertase/pectin methylesterase inhibitor family protein"/>
    <property type="match status" value="1"/>
</dbReference>
<dbReference type="SMART" id="SM00856">
    <property type="entry name" value="PMEI"/>
    <property type="match status" value="1"/>
</dbReference>
<evidence type="ECO:0000256" key="3">
    <source>
        <dbReference type="ARBA" id="ARBA00038471"/>
    </source>
</evidence>
<dbReference type="Pfam" id="PF04043">
    <property type="entry name" value="PMEI"/>
    <property type="match status" value="1"/>
</dbReference>
<dbReference type="InterPro" id="IPR035513">
    <property type="entry name" value="Invertase/methylesterase_inhib"/>
</dbReference>
<dbReference type="SUPFAM" id="SSF101148">
    <property type="entry name" value="Plant invertase/pectin methylesterase inhibitor"/>
    <property type="match status" value="1"/>
</dbReference>
<feature type="domain" description="Pectinesterase inhibitor" evidence="4">
    <location>
        <begin position="38"/>
        <end position="187"/>
    </location>
</feature>